<dbReference type="EC" id="2.7.1.-" evidence="5"/>
<dbReference type="InterPro" id="IPR043129">
    <property type="entry name" value="ATPase_NBD"/>
</dbReference>
<reference evidence="6" key="1">
    <citation type="journal article" date="2018" name="Data Brief">
        <title>Genome sequence data from 17 accessions of Ensete ventricosum, a staple food crop for millions in Ethiopia.</title>
        <authorList>
            <person name="Yemataw Z."/>
            <person name="Muzemil S."/>
            <person name="Ambachew D."/>
            <person name="Tripathi L."/>
            <person name="Tesfaye K."/>
            <person name="Chala A."/>
            <person name="Farbos A."/>
            <person name="O'Neill P."/>
            <person name="Moore K."/>
            <person name="Grant M."/>
            <person name="Studholme D.J."/>
        </authorList>
    </citation>
    <scope>NUCLEOTIDE SEQUENCE [LARGE SCALE GENOMIC DNA]</scope>
    <source>
        <tissue evidence="6">Leaf</tissue>
    </source>
</reference>
<evidence type="ECO:0000313" key="6">
    <source>
        <dbReference type="EMBL" id="RZR72885.1"/>
    </source>
</evidence>
<dbReference type="GO" id="GO:0005739">
    <property type="term" value="C:mitochondrion"/>
    <property type="evidence" value="ECO:0007669"/>
    <property type="project" value="TreeGrafter"/>
</dbReference>
<dbReference type="Proteomes" id="UP000290560">
    <property type="component" value="Unassembled WGS sequence"/>
</dbReference>
<dbReference type="PROSITE" id="PS51748">
    <property type="entry name" value="HEXOKINASE_2"/>
    <property type="match status" value="1"/>
</dbReference>
<dbReference type="GO" id="GO:0019318">
    <property type="term" value="P:hexose metabolic process"/>
    <property type="evidence" value="ECO:0007669"/>
    <property type="project" value="UniProtKB-UniPathway"/>
</dbReference>
<comment type="similarity">
    <text evidence="5">Belongs to the hexokinase family.</text>
</comment>
<dbReference type="InterPro" id="IPR001312">
    <property type="entry name" value="Hexokinase"/>
</dbReference>
<dbReference type="EMBL" id="KV875775">
    <property type="protein sequence ID" value="RZR72885.1"/>
    <property type="molecule type" value="Genomic_DNA"/>
</dbReference>
<dbReference type="PANTHER" id="PTHR19443:SF6">
    <property type="entry name" value="HEXOKINASE-4"/>
    <property type="match status" value="1"/>
</dbReference>
<gene>
    <name evidence="6" type="ORF">BHM03_00018314</name>
</gene>
<evidence type="ECO:0000256" key="5">
    <source>
        <dbReference type="RuleBase" id="RU362007"/>
    </source>
</evidence>
<accession>A0A444DYY1</accession>
<comment type="catalytic activity">
    <reaction evidence="4">
        <text>D-fructose + ATP = D-fructose 6-phosphate + ADP + H(+)</text>
        <dbReference type="Rhea" id="RHEA:16125"/>
        <dbReference type="ChEBI" id="CHEBI:15378"/>
        <dbReference type="ChEBI" id="CHEBI:30616"/>
        <dbReference type="ChEBI" id="CHEBI:37721"/>
        <dbReference type="ChEBI" id="CHEBI:61527"/>
        <dbReference type="ChEBI" id="CHEBI:456216"/>
        <dbReference type="EC" id="2.7.1.1"/>
    </reaction>
    <physiologicalReaction direction="left-to-right" evidence="4">
        <dbReference type="Rhea" id="RHEA:16126"/>
    </physiologicalReaction>
</comment>
<dbReference type="GO" id="GO:0005524">
    <property type="term" value="F:ATP binding"/>
    <property type="evidence" value="ECO:0007669"/>
    <property type="project" value="UniProtKB-UniRule"/>
</dbReference>
<dbReference type="PANTHER" id="PTHR19443">
    <property type="entry name" value="HEXOKINASE"/>
    <property type="match status" value="1"/>
</dbReference>
<evidence type="ECO:0000256" key="2">
    <source>
        <dbReference type="ARBA" id="ARBA00005028"/>
    </source>
</evidence>
<name>A0A444DYY1_ENSVE</name>
<organism evidence="6">
    <name type="scientific">Ensete ventricosum</name>
    <name type="common">Abyssinian banana</name>
    <name type="synonym">Musa ensete</name>
    <dbReference type="NCBI Taxonomy" id="4639"/>
    <lineage>
        <taxon>Eukaryota</taxon>
        <taxon>Viridiplantae</taxon>
        <taxon>Streptophyta</taxon>
        <taxon>Embryophyta</taxon>
        <taxon>Tracheophyta</taxon>
        <taxon>Spermatophyta</taxon>
        <taxon>Magnoliopsida</taxon>
        <taxon>Liliopsida</taxon>
        <taxon>Zingiberales</taxon>
        <taxon>Musaceae</taxon>
        <taxon>Ensete</taxon>
    </lineage>
</organism>
<evidence type="ECO:0000256" key="1">
    <source>
        <dbReference type="ARBA" id="ARBA00004921"/>
    </source>
</evidence>
<evidence type="ECO:0000256" key="3">
    <source>
        <dbReference type="ARBA" id="ARBA00023152"/>
    </source>
</evidence>
<dbReference type="InterPro" id="IPR022673">
    <property type="entry name" value="Hexokinase_C"/>
</dbReference>
<sequence>MLISILIISAGSCQISRVPLKVRRLVARVCDIVTRRAARLAAAGIVGMLKKTGRDGSGGVESGRTRGKPRRTVVAVEGGLYIGYTMFKQYLNEAVGEILGDEVSPYVLLKVSEDGSGIGAALLAAVYSSNR</sequence>
<keyword evidence="5" id="KW-0808">Transferase</keyword>
<keyword evidence="3 5" id="KW-0324">Glycolysis</keyword>
<dbReference type="AlphaFoldDB" id="A0A444DYY1"/>
<proteinExistence type="inferred from homology"/>
<dbReference type="GO" id="GO:0004396">
    <property type="term" value="F:hexokinase activity"/>
    <property type="evidence" value="ECO:0007669"/>
    <property type="project" value="UniProtKB-UniRule"/>
</dbReference>
<dbReference type="GO" id="GO:0006096">
    <property type="term" value="P:glycolytic process"/>
    <property type="evidence" value="ECO:0007669"/>
    <property type="project" value="UniProtKB-KW"/>
</dbReference>
<dbReference type="UniPathway" id="UPA00242"/>
<keyword evidence="5" id="KW-0418">Kinase</keyword>
<comment type="pathway">
    <text evidence="2">Carbohydrate metabolism; hexose metabolism.</text>
</comment>
<comment type="pathway">
    <text evidence="1">Carbohydrate degradation.</text>
</comment>
<dbReference type="Pfam" id="PF03727">
    <property type="entry name" value="Hexokinase_2"/>
    <property type="match status" value="1"/>
</dbReference>
<dbReference type="GO" id="GO:0005829">
    <property type="term" value="C:cytosol"/>
    <property type="evidence" value="ECO:0007669"/>
    <property type="project" value="TreeGrafter"/>
</dbReference>
<dbReference type="GO" id="GO:0001678">
    <property type="term" value="P:intracellular glucose homeostasis"/>
    <property type="evidence" value="ECO:0007669"/>
    <property type="project" value="InterPro"/>
</dbReference>
<dbReference type="SUPFAM" id="SSF53067">
    <property type="entry name" value="Actin-like ATPase domain"/>
    <property type="match status" value="1"/>
</dbReference>
<protein>
    <recommendedName>
        <fullName evidence="5">Phosphotransferase</fullName>
        <ecNumber evidence="5">2.7.1.-</ecNumber>
    </recommendedName>
</protein>
<keyword evidence="5" id="KW-0547">Nucleotide-binding</keyword>
<dbReference type="GO" id="GO:0005536">
    <property type="term" value="F:D-glucose binding"/>
    <property type="evidence" value="ECO:0007669"/>
    <property type="project" value="InterPro"/>
</dbReference>
<evidence type="ECO:0000256" key="4">
    <source>
        <dbReference type="ARBA" id="ARBA00047905"/>
    </source>
</evidence>
<keyword evidence="5" id="KW-0067">ATP-binding</keyword>
<dbReference type="Gene3D" id="3.40.367.20">
    <property type="match status" value="1"/>
</dbReference>